<feature type="transmembrane region" description="Helical" evidence="9">
    <location>
        <begin position="52"/>
        <end position="70"/>
    </location>
</feature>
<dbReference type="GO" id="GO:0046872">
    <property type="term" value="F:metal ion binding"/>
    <property type="evidence" value="ECO:0007669"/>
    <property type="project" value="UniProtKB-KW"/>
</dbReference>
<dbReference type="GO" id="GO:0005886">
    <property type="term" value="C:plasma membrane"/>
    <property type="evidence" value="ECO:0007669"/>
    <property type="project" value="TreeGrafter"/>
</dbReference>
<dbReference type="InterPro" id="IPR042089">
    <property type="entry name" value="Peptidase_M13_dom_2"/>
</dbReference>
<dbReference type="Proteomes" id="UP001369815">
    <property type="component" value="Unassembled WGS sequence"/>
</dbReference>
<dbReference type="Gene3D" id="3.40.390.10">
    <property type="entry name" value="Collagenase (Catalytic Domain)"/>
    <property type="match status" value="1"/>
</dbReference>
<evidence type="ECO:0000259" key="11">
    <source>
        <dbReference type="Pfam" id="PF05649"/>
    </source>
</evidence>
<accession>A0AAX6MSF9</accession>
<evidence type="ECO:0000256" key="8">
    <source>
        <dbReference type="SAM" id="MobiDB-lite"/>
    </source>
</evidence>
<dbReference type="InterPro" id="IPR000718">
    <property type="entry name" value="Peptidase_M13"/>
</dbReference>
<keyword evidence="5" id="KW-0378">Hydrolase</keyword>
<evidence type="ECO:0000256" key="1">
    <source>
        <dbReference type="ARBA" id="ARBA00001947"/>
    </source>
</evidence>
<dbReference type="PANTHER" id="PTHR11733:SF167">
    <property type="entry name" value="FI17812P1-RELATED"/>
    <property type="match status" value="1"/>
</dbReference>
<comment type="similarity">
    <text evidence="2">Belongs to the peptidase M13 family.</text>
</comment>
<evidence type="ECO:0000256" key="4">
    <source>
        <dbReference type="ARBA" id="ARBA00022723"/>
    </source>
</evidence>
<keyword evidence="9" id="KW-0812">Transmembrane</keyword>
<dbReference type="GO" id="GO:0016485">
    <property type="term" value="P:protein processing"/>
    <property type="evidence" value="ECO:0007669"/>
    <property type="project" value="TreeGrafter"/>
</dbReference>
<protein>
    <recommendedName>
        <fullName evidence="14">Endothelin-converting enzyme</fullName>
    </recommendedName>
</protein>
<dbReference type="GO" id="GO:0004222">
    <property type="term" value="F:metalloendopeptidase activity"/>
    <property type="evidence" value="ECO:0007669"/>
    <property type="project" value="InterPro"/>
</dbReference>
<comment type="cofactor">
    <cofactor evidence="1">
        <name>Zn(2+)</name>
        <dbReference type="ChEBI" id="CHEBI:29105"/>
    </cofactor>
</comment>
<evidence type="ECO:0000256" key="3">
    <source>
        <dbReference type="ARBA" id="ARBA00022670"/>
    </source>
</evidence>
<dbReference type="CDD" id="cd08662">
    <property type="entry name" value="M13"/>
    <property type="match status" value="1"/>
</dbReference>
<evidence type="ECO:0000256" key="5">
    <source>
        <dbReference type="ARBA" id="ARBA00022801"/>
    </source>
</evidence>
<keyword evidence="4" id="KW-0479">Metal-binding</keyword>
<keyword evidence="6" id="KW-0862">Zinc</keyword>
<feature type="compositionally biased region" description="Basic and acidic residues" evidence="8">
    <location>
        <begin position="18"/>
        <end position="30"/>
    </location>
</feature>
<evidence type="ECO:0000313" key="12">
    <source>
        <dbReference type="EMBL" id="KAK6955600.1"/>
    </source>
</evidence>
<evidence type="ECO:0008006" key="14">
    <source>
        <dbReference type="Google" id="ProtNLM"/>
    </source>
</evidence>
<dbReference type="PRINTS" id="PR00786">
    <property type="entry name" value="NEPRILYSIN"/>
</dbReference>
<evidence type="ECO:0000259" key="10">
    <source>
        <dbReference type="Pfam" id="PF01431"/>
    </source>
</evidence>
<organism evidence="12 13">
    <name type="scientific">Daldinia eschscholtzii</name>
    <dbReference type="NCBI Taxonomy" id="292717"/>
    <lineage>
        <taxon>Eukaryota</taxon>
        <taxon>Fungi</taxon>
        <taxon>Dikarya</taxon>
        <taxon>Ascomycota</taxon>
        <taxon>Pezizomycotina</taxon>
        <taxon>Sordariomycetes</taxon>
        <taxon>Xylariomycetidae</taxon>
        <taxon>Xylariales</taxon>
        <taxon>Hypoxylaceae</taxon>
        <taxon>Daldinia</taxon>
    </lineage>
</organism>
<keyword evidence="9" id="KW-0472">Membrane</keyword>
<dbReference type="Pfam" id="PF05649">
    <property type="entry name" value="Peptidase_M13_N"/>
    <property type="match status" value="1"/>
</dbReference>
<evidence type="ECO:0000313" key="13">
    <source>
        <dbReference type="Proteomes" id="UP001369815"/>
    </source>
</evidence>
<comment type="caution">
    <text evidence="12">The sequence shown here is derived from an EMBL/GenBank/DDBJ whole genome shotgun (WGS) entry which is preliminary data.</text>
</comment>
<feature type="domain" description="Peptidase M13 N-terminal" evidence="11">
    <location>
        <begin position="78"/>
        <end position="415"/>
    </location>
</feature>
<dbReference type="SUPFAM" id="SSF55486">
    <property type="entry name" value="Metalloproteases ('zincins'), catalytic domain"/>
    <property type="match status" value="1"/>
</dbReference>
<gene>
    <name evidence="12" type="ORF">Daesc_003242</name>
</gene>
<sequence length="680" mass="75635">MADRRQPQNGEQTPLLRDATDNHIDENGRDTTTEEDLALLNDQVKTLRRRRWISLIVSAFLIVAFIHSSFSPQNLIKIAASTDEENFRMIQDAYNSCLDEATLQKVGVEPLVGLIDQVVASFPVDGTSGSDAPLGEADYAALSDTILLLEKIGVSSFIGLTAGADDKNPDVVIVQAYPAGLTLPSPEYYKDKDTVSSYETMLGEVFASLLPTNSSRSSAKQLAQSVIDLEKKIAAVTPPPEDQADVTKYYNIVKVDETGKIGPAIGLDSIVKALAPENYTADNMLLAFPEFLGNVSEILSKTSKSTVQSYLVWQLVDQYSSYVEGPEVQPIDPDTKTERWKKCVSYVDSTLGWILSRFYIEATFSDEAKQFGDEIILDIKKQFISKLNDLSWMDDSVKKLAVNKVNNIDQKIGFPTTSPNITDPEALQAYYNGLKVSKSFFNNTLSSNAWETNRTWSALGKPVDHGEWGMQADIVNAYYNPVGNEIVFPAGIMQFPVFQLELPSYVSYGAFASVAGHELSHAFDNSGRHYDEHGNFTDWWTNNTVQEFDKRANCFVEQYSNFTVQGNNGEPLHVNGRLTLGENIADAGGVSAAFAAWKSRTETSPDQNLPGLDFFTQDQLFFVFYANWWCGKNRKEEAIRRIYTDPHSPAFARVLGTTANSKAFRESFKCPVKEPTCELW</sequence>
<keyword evidence="3" id="KW-0645">Protease</keyword>
<evidence type="ECO:0000256" key="6">
    <source>
        <dbReference type="ARBA" id="ARBA00022833"/>
    </source>
</evidence>
<dbReference type="PANTHER" id="PTHR11733">
    <property type="entry name" value="ZINC METALLOPROTEASE FAMILY M13 NEPRILYSIN-RELATED"/>
    <property type="match status" value="1"/>
</dbReference>
<reference evidence="12 13" key="1">
    <citation type="journal article" date="2024" name="Front Chem Biol">
        <title>Unveiling the potential of Daldinia eschscholtzii MFLUCC 19-0629 through bioactivity and bioinformatics studies for enhanced sustainable agriculture production.</title>
        <authorList>
            <person name="Brooks S."/>
            <person name="Weaver J.A."/>
            <person name="Klomchit A."/>
            <person name="Alharthi S.A."/>
            <person name="Onlamun T."/>
            <person name="Nurani R."/>
            <person name="Vong T.K."/>
            <person name="Alberti F."/>
            <person name="Greco C."/>
        </authorList>
    </citation>
    <scope>NUCLEOTIDE SEQUENCE [LARGE SCALE GENOMIC DNA]</scope>
    <source>
        <strain evidence="12">MFLUCC 19-0629</strain>
    </source>
</reference>
<feature type="domain" description="Peptidase M13 C-terminal" evidence="10">
    <location>
        <begin position="476"/>
        <end position="674"/>
    </location>
</feature>
<dbReference type="PROSITE" id="PS51885">
    <property type="entry name" value="NEPRILYSIN"/>
    <property type="match status" value="1"/>
</dbReference>
<keyword evidence="13" id="KW-1185">Reference proteome</keyword>
<dbReference type="EMBL" id="JBANMG010000003">
    <property type="protein sequence ID" value="KAK6955600.1"/>
    <property type="molecule type" value="Genomic_DNA"/>
</dbReference>
<keyword evidence="7" id="KW-0482">Metalloprotease</keyword>
<evidence type="ECO:0000256" key="9">
    <source>
        <dbReference type="SAM" id="Phobius"/>
    </source>
</evidence>
<dbReference type="InterPro" id="IPR018497">
    <property type="entry name" value="Peptidase_M13_C"/>
</dbReference>
<dbReference type="Pfam" id="PF01431">
    <property type="entry name" value="Peptidase_M13"/>
    <property type="match status" value="1"/>
</dbReference>
<evidence type="ECO:0000256" key="7">
    <source>
        <dbReference type="ARBA" id="ARBA00023049"/>
    </source>
</evidence>
<evidence type="ECO:0000256" key="2">
    <source>
        <dbReference type="ARBA" id="ARBA00007357"/>
    </source>
</evidence>
<keyword evidence="9" id="KW-1133">Transmembrane helix</keyword>
<name>A0AAX6MSF9_9PEZI</name>
<proteinExistence type="inferred from homology"/>
<dbReference type="Gene3D" id="1.10.1380.10">
    <property type="entry name" value="Neutral endopeptidase , domain2"/>
    <property type="match status" value="1"/>
</dbReference>
<dbReference type="InterPro" id="IPR024079">
    <property type="entry name" value="MetalloPept_cat_dom_sf"/>
</dbReference>
<feature type="region of interest" description="Disordered" evidence="8">
    <location>
        <begin position="1"/>
        <end position="30"/>
    </location>
</feature>
<dbReference type="AlphaFoldDB" id="A0AAX6MSF9"/>
<dbReference type="InterPro" id="IPR008753">
    <property type="entry name" value="Peptidase_M13_N"/>
</dbReference>